<name>A0AAV7DSV2_ARIFI</name>
<dbReference type="Gene3D" id="3.30.160.20">
    <property type="match status" value="1"/>
</dbReference>
<dbReference type="GO" id="GO:0005737">
    <property type="term" value="C:cytoplasm"/>
    <property type="evidence" value="ECO:0007669"/>
    <property type="project" value="TreeGrafter"/>
</dbReference>
<dbReference type="GO" id="GO:0090486">
    <property type="term" value="F:small RNA 2'-O-methyltransferase activity"/>
    <property type="evidence" value="ECO:0007669"/>
    <property type="project" value="UniProtKB-EC"/>
</dbReference>
<dbReference type="Pfam" id="PF24995">
    <property type="entry name" value="DSRM_2"/>
    <property type="match status" value="1"/>
</dbReference>
<dbReference type="Gene3D" id="3.40.50.150">
    <property type="entry name" value="Vaccinia Virus protein VP39"/>
    <property type="match status" value="1"/>
</dbReference>
<evidence type="ECO:0000256" key="5">
    <source>
        <dbReference type="ARBA" id="ARBA00022679"/>
    </source>
</evidence>
<evidence type="ECO:0000313" key="15">
    <source>
        <dbReference type="EMBL" id="KAG9439665.1"/>
    </source>
</evidence>
<evidence type="ECO:0000259" key="14">
    <source>
        <dbReference type="PROSITE" id="PS50137"/>
    </source>
</evidence>
<dbReference type="InterPro" id="IPR026610">
    <property type="entry name" value="Hen1"/>
</dbReference>
<dbReference type="InterPro" id="IPR040813">
    <property type="entry name" value="Hen1_Lam_C"/>
</dbReference>
<keyword evidence="10" id="KW-0943">RNA-mediated gene silencing</keyword>
<dbReference type="Pfam" id="PF18441">
    <property type="entry name" value="Hen1_Lam_C"/>
    <property type="match status" value="1"/>
</dbReference>
<evidence type="ECO:0000256" key="11">
    <source>
        <dbReference type="ARBA" id="ARBA00035025"/>
    </source>
</evidence>
<comment type="caution">
    <text evidence="15">The sequence shown here is derived from an EMBL/GenBank/DDBJ whole genome shotgun (WGS) entry which is preliminary data.</text>
</comment>
<keyword evidence="7" id="KW-0479">Metal-binding</keyword>
<sequence>MPQKVGALNRLFVLERLMGSLENLPSVKTGAVTPKALLHQKYGERAVYKIEEVKDSSVNDCPGLAITQQARTLFRCYLELPDFSVTSGTFTKKKDAEQSAAKMAIEKLGIQPKTENITVQEIWDELVARLSYLLSDEFLSSSHPLVGHFRAAFLREGDNFGLVPISVLPTYDTRLNNLCKSIDPRAEISPSLAIAIVVKAARLSDSVCISEGTLWICRQHPHSPGIIQALLDQDLDPIERTQIEAVFIPCSLAMPIESFHLYVSSKEYYMDAIGKRLGLSDYSRLLISRNIGKASSEMRLYYPAPDDPLFSPDSSVDMLSNAADRSSTAFELNERASYFSGQKIYGDAIMSIVGYMWKSTNLFYKDMSLDSYYRLLISKTPGGNYKLSREAILAAELPTLFTTRSNWRGSLPRDLLCMFCRQHRLLEPVFSTKLIADSVSSPEVLEPCKKMKLSSNMLGRSTGEVNAVTNDKAVRNGCSFGCEVKILSRGNDVIIEYLSKEFFRKQSDAIQSAALKVLNCLNKYFKELDNSVEGLTRSEDAQGVHVYPDVFCREFMLCPSAHNHRPQAILRKHCSEALPNKKHENGISLTKIEGPDCGSSPSIGSLVCISYSVSLMRDGHSCLNQPLESGNDFQFEIGSGAVIHQLEACVMQLSLNQSAHFVTDITSEDLILASAGDSAKLVLSLSLQDCCLEYSVQLLQLTEPLEDRMEQALFSPPLSKQRVDYALKHIYESKATSLVDFGCGSGSLLDSLLEHPTSLEKIVGVDVSQKGLCRAAKMLHSKLSMNTTVRTAVLYEGSITDFDSRLCGFDIGTCLEVIEHMEEDQACLFGDVVLSCFCPRILLVSTPNYEYNSILQKTVLNNRGEEDTDEGSQSLPFKFRNHDHKFEWTRQQFNNWALDLASRHNYSVEFGGVGGPGNVEPGFASQIAIFKRKSNVNDCCFDSDNSSDMYKVIWEWSNDRFRSP</sequence>
<dbReference type="PANTHER" id="PTHR21404">
    <property type="entry name" value="HEN1"/>
    <property type="match status" value="1"/>
</dbReference>
<dbReference type="InterPro" id="IPR056755">
    <property type="entry name" value="DSRM_2"/>
</dbReference>
<evidence type="ECO:0000256" key="2">
    <source>
        <dbReference type="ARBA" id="ARBA00009026"/>
    </source>
</evidence>
<comment type="cofactor">
    <cofactor evidence="1">
        <name>Mg(2+)</name>
        <dbReference type="ChEBI" id="CHEBI:18420"/>
    </cofactor>
</comment>
<dbReference type="EC" id="2.1.1.386" evidence="11"/>
<gene>
    <name evidence="15" type="ORF">H6P81_019830</name>
</gene>
<comment type="catalytic activity">
    <reaction evidence="12">
        <text>small RNA 3'-end nucleotide + S-adenosyl-L-methionine = small RNA 3'-end 2'-O-methylnucleotide + S-adenosyl-L-homocysteine + H(+)</text>
        <dbReference type="Rhea" id="RHEA:37887"/>
        <dbReference type="Rhea" id="RHEA-COMP:10415"/>
        <dbReference type="Rhea" id="RHEA-COMP:10416"/>
        <dbReference type="ChEBI" id="CHEBI:15378"/>
        <dbReference type="ChEBI" id="CHEBI:57856"/>
        <dbReference type="ChEBI" id="CHEBI:59789"/>
        <dbReference type="ChEBI" id="CHEBI:74896"/>
        <dbReference type="ChEBI" id="CHEBI:74898"/>
        <dbReference type="EC" id="2.1.1.386"/>
    </reaction>
</comment>
<dbReference type="FunFam" id="3.40.50.150:FF:000215">
    <property type="entry name" value="Hua enhancer1"/>
    <property type="match status" value="1"/>
</dbReference>
<dbReference type="SUPFAM" id="SSF53335">
    <property type="entry name" value="S-adenosyl-L-methionine-dependent methyltransferases"/>
    <property type="match status" value="1"/>
</dbReference>
<evidence type="ECO:0000256" key="8">
    <source>
        <dbReference type="ARBA" id="ARBA00022842"/>
    </source>
</evidence>
<evidence type="ECO:0000256" key="3">
    <source>
        <dbReference type="ARBA" id="ARBA00021330"/>
    </source>
</evidence>
<protein>
    <recommendedName>
        <fullName evidence="3">Small RNA 2'-O-methyltransferase</fullName>
        <ecNumber evidence="11">2.1.1.386</ecNumber>
    </recommendedName>
</protein>
<dbReference type="SMART" id="SM00358">
    <property type="entry name" value="DSRM"/>
    <property type="match status" value="1"/>
</dbReference>
<dbReference type="GO" id="GO:0001510">
    <property type="term" value="P:RNA methylation"/>
    <property type="evidence" value="ECO:0007669"/>
    <property type="project" value="InterPro"/>
</dbReference>
<evidence type="ECO:0000256" key="12">
    <source>
        <dbReference type="ARBA" id="ARBA00048418"/>
    </source>
</evidence>
<dbReference type="GO" id="GO:0030422">
    <property type="term" value="P:siRNA processing"/>
    <property type="evidence" value="ECO:0007669"/>
    <property type="project" value="TreeGrafter"/>
</dbReference>
<dbReference type="AlphaFoldDB" id="A0AAV7DSV2"/>
<comment type="similarity">
    <text evidence="2">Belongs to the methyltransferase superfamily. HEN1 family.</text>
</comment>
<dbReference type="GO" id="GO:0005634">
    <property type="term" value="C:nucleus"/>
    <property type="evidence" value="ECO:0007669"/>
    <property type="project" value="TreeGrafter"/>
</dbReference>
<dbReference type="GO" id="GO:0046872">
    <property type="term" value="F:metal ion binding"/>
    <property type="evidence" value="ECO:0007669"/>
    <property type="project" value="UniProtKB-KW"/>
</dbReference>
<keyword evidence="9 13" id="KW-0694">RNA-binding</keyword>
<evidence type="ECO:0000256" key="1">
    <source>
        <dbReference type="ARBA" id="ARBA00001946"/>
    </source>
</evidence>
<keyword evidence="6" id="KW-0949">S-adenosyl-L-methionine</keyword>
<evidence type="ECO:0000313" key="16">
    <source>
        <dbReference type="Proteomes" id="UP000825729"/>
    </source>
</evidence>
<dbReference type="InterPro" id="IPR029063">
    <property type="entry name" value="SAM-dependent_MTases_sf"/>
</dbReference>
<dbReference type="InterPro" id="IPR013217">
    <property type="entry name" value="Methyltransf_12"/>
</dbReference>
<keyword evidence="4" id="KW-0489">Methyltransferase</keyword>
<evidence type="ECO:0000256" key="4">
    <source>
        <dbReference type="ARBA" id="ARBA00022603"/>
    </source>
</evidence>
<dbReference type="InterPro" id="IPR014720">
    <property type="entry name" value="dsRBD_dom"/>
</dbReference>
<dbReference type="SUPFAM" id="SSF54768">
    <property type="entry name" value="dsRNA-binding domain-like"/>
    <property type="match status" value="1"/>
</dbReference>
<dbReference type="Proteomes" id="UP000825729">
    <property type="component" value="Unassembled WGS sequence"/>
</dbReference>
<dbReference type="Pfam" id="PF21224">
    <property type="entry name" value="Hen1_LCD"/>
    <property type="match status" value="1"/>
</dbReference>
<dbReference type="Pfam" id="PF17842">
    <property type="entry name" value="dsRBD2"/>
    <property type="match status" value="1"/>
</dbReference>
<evidence type="ECO:0000256" key="13">
    <source>
        <dbReference type="PROSITE-ProRule" id="PRU00266"/>
    </source>
</evidence>
<dbReference type="InterPro" id="IPR040870">
    <property type="entry name" value="HEN1_dsRBD2"/>
</dbReference>
<keyword evidence="8" id="KW-0460">Magnesium</keyword>
<dbReference type="Pfam" id="PF08242">
    <property type="entry name" value="Methyltransf_12"/>
    <property type="match status" value="1"/>
</dbReference>
<keyword evidence="16" id="KW-1185">Reference proteome</keyword>
<feature type="domain" description="DRBM" evidence="14">
    <location>
        <begin position="74"/>
        <end position="110"/>
    </location>
</feature>
<dbReference type="PANTHER" id="PTHR21404:SF3">
    <property type="entry name" value="SMALL RNA 2'-O-METHYLTRANSFERASE"/>
    <property type="match status" value="1"/>
</dbReference>
<evidence type="ECO:0000256" key="6">
    <source>
        <dbReference type="ARBA" id="ARBA00022691"/>
    </source>
</evidence>
<evidence type="ECO:0000256" key="9">
    <source>
        <dbReference type="ARBA" id="ARBA00022884"/>
    </source>
</evidence>
<dbReference type="PROSITE" id="PS50137">
    <property type="entry name" value="DS_RBD"/>
    <property type="match status" value="1"/>
</dbReference>
<dbReference type="SUPFAM" id="SSF54534">
    <property type="entry name" value="FKBP-like"/>
    <property type="match status" value="1"/>
</dbReference>
<evidence type="ECO:0000256" key="7">
    <source>
        <dbReference type="ARBA" id="ARBA00022723"/>
    </source>
</evidence>
<evidence type="ECO:0000256" key="10">
    <source>
        <dbReference type="ARBA" id="ARBA00023158"/>
    </source>
</evidence>
<accession>A0AAV7DSV2</accession>
<proteinExistence type="inferred from homology"/>
<keyword evidence="5" id="KW-0808">Transferase</keyword>
<dbReference type="GO" id="GO:0003723">
    <property type="term" value="F:RNA binding"/>
    <property type="evidence" value="ECO:0007669"/>
    <property type="project" value="UniProtKB-UniRule"/>
</dbReference>
<reference evidence="15 16" key="1">
    <citation type="submission" date="2021-07" db="EMBL/GenBank/DDBJ databases">
        <title>The Aristolochia fimbriata genome: insights into angiosperm evolution, floral development and chemical biosynthesis.</title>
        <authorList>
            <person name="Jiao Y."/>
        </authorList>
    </citation>
    <scope>NUCLEOTIDE SEQUENCE [LARGE SCALE GENOMIC DNA]</scope>
    <source>
        <strain evidence="15">IBCAS-2021</strain>
        <tissue evidence="15">Leaf</tissue>
    </source>
</reference>
<dbReference type="EMBL" id="JAINDJ010000008">
    <property type="protein sequence ID" value="KAG9439665.1"/>
    <property type="molecule type" value="Genomic_DNA"/>
</dbReference>
<organism evidence="15 16">
    <name type="scientific">Aristolochia fimbriata</name>
    <name type="common">White veined hardy Dutchman's pipe vine</name>
    <dbReference type="NCBI Taxonomy" id="158543"/>
    <lineage>
        <taxon>Eukaryota</taxon>
        <taxon>Viridiplantae</taxon>
        <taxon>Streptophyta</taxon>
        <taxon>Embryophyta</taxon>
        <taxon>Tracheophyta</taxon>
        <taxon>Spermatophyta</taxon>
        <taxon>Magnoliopsida</taxon>
        <taxon>Magnoliidae</taxon>
        <taxon>Piperales</taxon>
        <taxon>Aristolochiaceae</taxon>
        <taxon>Aristolochia</taxon>
    </lineage>
</organism>